<dbReference type="EMBL" id="LUCQ01000001">
    <property type="protein sequence ID" value="OAO83367.1"/>
    <property type="molecule type" value="Genomic_DNA"/>
</dbReference>
<evidence type="ECO:0000313" key="2">
    <source>
        <dbReference type="Proteomes" id="UP000078336"/>
    </source>
</evidence>
<comment type="caution">
    <text evidence="1">The sequence shown here is derived from an EMBL/GenBank/DDBJ whole genome shotgun (WGS) entry which is preliminary data.</text>
</comment>
<organism evidence="1 2">
    <name type="scientific">Anoxybacillus flavithermus</name>
    <dbReference type="NCBI Taxonomy" id="33934"/>
    <lineage>
        <taxon>Bacteria</taxon>
        <taxon>Bacillati</taxon>
        <taxon>Bacillota</taxon>
        <taxon>Bacilli</taxon>
        <taxon>Bacillales</taxon>
        <taxon>Anoxybacillaceae</taxon>
        <taxon>Anoxybacillus</taxon>
    </lineage>
</organism>
<dbReference type="RefSeq" id="WP_064213857.1">
    <property type="nucleotide sequence ID" value="NZ_LUCQ01000001.1"/>
</dbReference>
<accession>A0A178TQB9</accession>
<dbReference type="Proteomes" id="UP000078336">
    <property type="component" value="Unassembled WGS sequence"/>
</dbReference>
<gene>
    <name evidence="1" type="ORF">TAF16_0021</name>
</gene>
<name>A0A178TQB9_9BACL</name>
<dbReference type="AlphaFoldDB" id="A0A178TQB9"/>
<proteinExistence type="predicted"/>
<reference evidence="1 2" key="1">
    <citation type="submission" date="2016-03" db="EMBL/GenBank/DDBJ databases">
        <title>Spore heat resistance.</title>
        <authorList>
            <person name="Boekhorst J."/>
            <person name="Berendsen E.M."/>
            <person name="Wells-Bennik M.H."/>
            <person name="Kuipers O.P."/>
        </authorList>
    </citation>
    <scope>NUCLEOTIDE SEQUENCE [LARGE SCALE GENOMIC DNA]</scope>
    <source>
        <strain evidence="1 2">AF16</strain>
    </source>
</reference>
<dbReference type="PATRIC" id="fig|33934.7.peg.1510"/>
<protein>
    <submittedName>
        <fullName evidence="1">Uncharacterized protein</fullName>
    </submittedName>
</protein>
<keyword evidence="2" id="KW-1185">Reference proteome</keyword>
<dbReference type="OrthoDB" id="2577452at2"/>
<sequence length="287" mass="33078">MAIIGLDAFGLNAFQSYSPPVRNIKYLEMKNAIYDEIHIREKTGGITTENIKEDWQMDTILLAKFLGDLEAGNINNAGVKIEKFAIKRRKLNELKSITLAYKDFINNNQFVYIDYTQPNDEFIYSIVPVGENGLEGQSNDIQIKSDFTGWFLVDKDTNKVLAFDKFIGNEGTFDTTLNQGRVQIDTLTRFPSVFYTDQEYHEFQLKTVIIPEDWQRSGQKYEQILNQFVRSHKPFLAKGGSGEVYVVDIHSPSKTAPQNTWTGRDYFELTLTCTEIMTYDEYMKLSE</sequence>
<evidence type="ECO:0000313" key="1">
    <source>
        <dbReference type="EMBL" id="OAO83367.1"/>
    </source>
</evidence>